<evidence type="ECO:0000313" key="2">
    <source>
        <dbReference type="EMBL" id="RXT48549.1"/>
    </source>
</evidence>
<keyword evidence="3" id="KW-1185">Reference proteome</keyword>
<keyword evidence="1" id="KW-1133">Transmembrane helix</keyword>
<sequence>MSAIWTTAVLVALLFPGIFFFIGVATYERFSREIIRSGAVSEIALATLVSLLIHIALLTCLGAFGFRLSAFLAPLAEYDSVSHVEMVKRVTSKLLPIALYLVAATGCGIGLGVIVAIGVVTGPLRFLVKHKWAYDLIDRDRRRGITTVYVMTTTTEDNKVLMYRGRLHHFMLQEDGKLSYVILKDCARYYMNFGDAELSTGKQLDIFRGATAQRRVWDYLMIDSSNIANILFDPSVQTIKTTDEGNKALQEAIRARREAIKKLKRITATISANNPSTAAKPDAEGPRQ</sequence>
<gene>
    <name evidence="2" type="ORF">B5V03_11460</name>
</gene>
<protein>
    <submittedName>
        <fullName evidence="2">Uncharacterized protein</fullName>
    </submittedName>
</protein>
<organism evidence="2 3">
    <name type="scientific">Bradyrhizobium betae</name>
    <dbReference type="NCBI Taxonomy" id="244734"/>
    <lineage>
        <taxon>Bacteria</taxon>
        <taxon>Pseudomonadati</taxon>
        <taxon>Pseudomonadota</taxon>
        <taxon>Alphaproteobacteria</taxon>
        <taxon>Hyphomicrobiales</taxon>
        <taxon>Nitrobacteraceae</taxon>
        <taxon>Bradyrhizobium</taxon>
    </lineage>
</organism>
<dbReference type="RefSeq" id="WP_129270208.1">
    <property type="nucleotide sequence ID" value="NZ_MZXW01000016.1"/>
</dbReference>
<dbReference type="OrthoDB" id="9921470at2"/>
<keyword evidence="1" id="KW-0472">Membrane</keyword>
<keyword evidence="1" id="KW-0812">Transmembrane</keyword>
<proteinExistence type="predicted"/>
<feature type="transmembrane region" description="Helical" evidence="1">
    <location>
        <begin position="97"/>
        <end position="121"/>
    </location>
</feature>
<accession>A0A4V1P6R7</accession>
<name>A0A4V1P6R7_9BRAD</name>
<dbReference type="EMBL" id="MZXW01000016">
    <property type="protein sequence ID" value="RXT48549.1"/>
    <property type="molecule type" value="Genomic_DNA"/>
</dbReference>
<dbReference type="AlphaFoldDB" id="A0A4V1P6R7"/>
<feature type="transmembrane region" description="Helical" evidence="1">
    <location>
        <begin position="6"/>
        <end position="27"/>
    </location>
</feature>
<evidence type="ECO:0000313" key="3">
    <source>
        <dbReference type="Proteomes" id="UP000290819"/>
    </source>
</evidence>
<evidence type="ECO:0000256" key="1">
    <source>
        <dbReference type="SAM" id="Phobius"/>
    </source>
</evidence>
<reference evidence="2 3" key="1">
    <citation type="submission" date="2017-03" db="EMBL/GenBank/DDBJ databases">
        <authorList>
            <person name="Safronova V.I."/>
            <person name="Sazanova A.L."/>
            <person name="Chirak E.R."/>
        </authorList>
    </citation>
    <scope>NUCLEOTIDE SEQUENCE [LARGE SCALE GENOMIC DNA]</scope>
    <source>
        <strain evidence="2 3">Opo-243</strain>
    </source>
</reference>
<feature type="transmembrane region" description="Helical" evidence="1">
    <location>
        <begin position="39"/>
        <end position="66"/>
    </location>
</feature>
<dbReference type="Proteomes" id="UP000290819">
    <property type="component" value="Unassembled WGS sequence"/>
</dbReference>
<comment type="caution">
    <text evidence="2">The sequence shown here is derived from an EMBL/GenBank/DDBJ whole genome shotgun (WGS) entry which is preliminary data.</text>
</comment>